<evidence type="ECO:0000256" key="11">
    <source>
        <dbReference type="SAM" id="Coils"/>
    </source>
</evidence>
<keyword evidence="4 9" id="KW-0067">ATP-binding</keyword>
<keyword evidence="5 10" id="KW-0694">RNA-binding</keyword>
<dbReference type="STRING" id="74873.A0A084W028"/>
<dbReference type="Proteomes" id="UP000030765">
    <property type="component" value="Unassembled WGS sequence"/>
</dbReference>
<dbReference type="PROSITE" id="PS51194">
    <property type="entry name" value="HELICASE_CTER"/>
    <property type="match status" value="1"/>
</dbReference>
<reference evidence="16" key="2">
    <citation type="submission" date="2020-05" db="UniProtKB">
        <authorList>
            <consortium name="EnsemblMetazoa"/>
        </authorList>
    </citation>
    <scope>IDENTIFICATION</scope>
</reference>
<dbReference type="CDD" id="cd17960">
    <property type="entry name" value="DEADc_DDX55"/>
    <property type="match status" value="1"/>
</dbReference>
<evidence type="ECO:0000256" key="10">
    <source>
        <dbReference type="RuleBase" id="RU365068"/>
    </source>
</evidence>
<evidence type="ECO:0000313" key="16">
    <source>
        <dbReference type="EnsemblMetazoa" id="ASIC011414-PA"/>
    </source>
</evidence>
<protein>
    <recommendedName>
        <fullName evidence="10">ATP-dependent RNA helicase</fullName>
        <ecNumber evidence="10">3.6.4.13</ecNumber>
    </recommendedName>
</protein>
<keyword evidence="17" id="KW-1185">Reference proteome</keyword>
<dbReference type="SUPFAM" id="SSF52540">
    <property type="entry name" value="P-loop containing nucleoside triphosphate hydrolases"/>
    <property type="match status" value="1"/>
</dbReference>
<feature type="short sequence motif" description="Q motif" evidence="8">
    <location>
        <begin position="8"/>
        <end position="36"/>
    </location>
</feature>
<keyword evidence="2 9" id="KW-0378">Hydrolase</keyword>
<evidence type="ECO:0000256" key="3">
    <source>
        <dbReference type="ARBA" id="ARBA00022806"/>
    </source>
</evidence>
<dbReference type="GO" id="GO:0003723">
    <property type="term" value="F:RNA binding"/>
    <property type="evidence" value="ECO:0007669"/>
    <property type="project" value="UniProtKB-UniRule"/>
</dbReference>
<dbReference type="GO" id="GO:0003724">
    <property type="term" value="F:RNA helicase activity"/>
    <property type="evidence" value="ECO:0007669"/>
    <property type="project" value="UniProtKB-EC"/>
</dbReference>
<dbReference type="GO" id="GO:0010468">
    <property type="term" value="P:regulation of gene expression"/>
    <property type="evidence" value="ECO:0007669"/>
    <property type="project" value="UniProtKB-ARBA"/>
</dbReference>
<dbReference type="FunFam" id="3.40.50.300:FF:000877">
    <property type="entry name" value="RNA helicase"/>
    <property type="match status" value="1"/>
</dbReference>
<dbReference type="CDD" id="cd18787">
    <property type="entry name" value="SF2_C_DEAD"/>
    <property type="match status" value="1"/>
</dbReference>
<dbReference type="InterPro" id="IPR025313">
    <property type="entry name" value="SPB4-like_CTE"/>
</dbReference>
<proteinExistence type="inferred from homology"/>
<dbReference type="Pfam" id="PF13959">
    <property type="entry name" value="CTE_SPB4"/>
    <property type="match status" value="1"/>
</dbReference>
<dbReference type="SMART" id="SM00490">
    <property type="entry name" value="HELICc"/>
    <property type="match status" value="1"/>
</dbReference>
<organism evidence="15">
    <name type="scientific">Anopheles sinensis</name>
    <name type="common">Mosquito</name>
    <dbReference type="NCBI Taxonomy" id="74873"/>
    <lineage>
        <taxon>Eukaryota</taxon>
        <taxon>Metazoa</taxon>
        <taxon>Ecdysozoa</taxon>
        <taxon>Arthropoda</taxon>
        <taxon>Hexapoda</taxon>
        <taxon>Insecta</taxon>
        <taxon>Pterygota</taxon>
        <taxon>Neoptera</taxon>
        <taxon>Endopterygota</taxon>
        <taxon>Diptera</taxon>
        <taxon>Nematocera</taxon>
        <taxon>Culicoidea</taxon>
        <taxon>Culicidae</taxon>
        <taxon>Anophelinae</taxon>
        <taxon>Anopheles</taxon>
    </lineage>
</organism>
<dbReference type="OMA" id="AYKEHEC"/>
<dbReference type="InterPro" id="IPR000629">
    <property type="entry name" value="RNA-helicase_DEAD-box_CS"/>
</dbReference>
<evidence type="ECO:0000256" key="9">
    <source>
        <dbReference type="RuleBase" id="RU000492"/>
    </source>
</evidence>
<dbReference type="EMBL" id="ATLV01019081">
    <property type="status" value="NOT_ANNOTATED_CDS"/>
    <property type="molecule type" value="Genomic_DNA"/>
</dbReference>
<comment type="domain">
    <text evidence="10">The Q motif is unique to and characteristic of the DEAD box family of RNA helicases and controls ATP binding and hydrolysis.</text>
</comment>
<evidence type="ECO:0000256" key="7">
    <source>
        <dbReference type="ARBA" id="ARBA00047984"/>
    </source>
</evidence>
<evidence type="ECO:0000313" key="15">
    <source>
        <dbReference type="EMBL" id="KFB43572.1"/>
    </source>
</evidence>
<dbReference type="InterPro" id="IPR027417">
    <property type="entry name" value="P-loop_NTPase"/>
</dbReference>
<dbReference type="Gene3D" id="3.40.50.300">
    <property type="entry name" value="P-loop containing nucleotide triphosphate hydrolases"/>
    <property type="match status" value="2"/>
</dbReference>
<keyword evidence="11" id="KW-0175">Coiled coil</keyword>
<dbReference type="FunFam" id="3.40.50.300:FF:001022">
    <property type="entry name" value="RNA helicase"/>
    <property type="match status" value="1"/>
</dbReference>
<dbReference type="InterPro" id="IPR014001">
    <property type="entry name" value="Helicase_ATP-bd"/>
</dbReference>
<sequence length="612" mass="69095">MARPAATWTSLSTPLSAPVLEVIDGLGFHKMTPVQAATIPLLLSYKDVAAEAVTGSGKTLAFLVPLLELLLKRKKNEAWKKHEIGAIIISPTRELTTQIHEVLAEFLCHEELSCFRQKILIGGNSVEDDAMTILKDGANIIVGTPGRLQDLFERKGDLNLAAKVKSLELLVLDEADRLLDLGFEATINTILAYLPRQRRTGLFSATQTKEVKDLMRAGLRNPVLVSVREKATTSTPKLLQNFYVIVEPDTKLTAMLKFIRSQQIKKAMIFFPTCACVEYWSIAMAELVKPMAVLALHGKMKSQRFRILKAFRDADSALLLCTDVLARGVDIPEVDWVLQWDPPSNAAAFVHRVGRTARQGSEGNALIMLLPTEDAYVDFLTRNQKVLLKEMKLQVTDQGLKDELKKLHQLQMEDRAVFDKANRAFVSHVQAYSKHECNLILRVKDLDLGKVATSYGLLQLPKMPEMKPQFSETFCGPEAPIDIWKLTYKDKQKQMSLESKLKTYNETGEWKGKKKLIKKKSIPWELANKAREEKKAARKNRREQKLKRKATIEAAGTVPIRKKQKFSREELDELANDIRSLKKLKKKKITEEEFDQQMGLNDFGSSNESDGK</sequence>
<evidence type="ECO:0000259" key="14">
    <source>
        <dbReference type="PROSITE" id="PS51195"/>
    </source>
</evidence>
<evidence type="ECO:0000256" key="2">
    <source>
        <dbReference type="ARBA" id="ARBA00022801"/>
    </source>
</evidence>
<evidence type="ECO:0000256" key="5">
    <source>
        <dbReference type="ARBA" id="ARBA00022884"/>
    </source>
</evidence>
<feature type="coiled-coil region" evidence="11">
    <location>
        <begin position="527"/>
        <end position="591"/>
    </location>
</feature>
<keyword evidence="1 9" id="KW-0547">Nucleotide-binding</keyword>
<evidence type="ECO:0000256" key="1">
    <source>
        <dbReference type="ARBA" id="ARBA00022741"/>
    </source>
</evidence>
<gene>
    <name evidence="15" type="ORF">ZHAS_00011414</name>
</gene>
<dbReference type="PROSITE" id="PS51195">
    <property type="entry name" value="Q_MOTIF"/>
    <property type="match status" value="1"/>
</dbReference>
<dbReference type="VEuPathDB" id="VectorBase:ASIS019439"/>
<feature type="domain" description="Helicase C-terminal" evidence="13">
    <location>
        <begin position="251"/>
        <end position="408"/>
    </location>
</feature>
<evidence type="ECO:0000259" key="12">
    <source>
        <dbReference type="PROSITE" id="PS51192"/>
    </source>
</evidence>
<dbReference type="EMBL" id="KE525262">
    <property type="protein sequence ID" value="KFB43572.1"/>
    <property type="molecule type" value="Genomic_DNA"/>
</dbReference>
<dbReference type="Pfam" id="PF00270">
    <property type="entry name" value="DEAD"/>
    <property type="match status" value="1"/>
</dbReference>
<dbReference type="SMART" id="SM01178">
    <property type="entry name" value="DUF4217"/>
    <property type="match status" value="1"/>
</dbReference>
<dbReference type="GO" id="GO:0016787">
    <property type="term" value="F:hydrolase activity"/>
    <property type="evidence" value="ECO:0007669"/>
    <property type="project" value="UniProtKB-KW"/>
</dbReference>
<evidence type="ECO:0000259" key="13">
    <source>
        <dbReference type="PROSITE" id="PS51194"/>
    </source>
</evidence>
<dbReference type="PROSITE" id="PS00039">
    <property type="entry name" value="DEAD_ATP_HELICASE"/>
    <property type="match status" value="1"/>
</dbReference>
<name>A0A084W028_ANOSI</name>
<dbReference type="AlphaFoldDB" id="A0A084W028"/>
<dbReference type="OrthoDB" id="7396459at2759"/>
<dbReference type="GO" id="GO:0005524">
    <property type="term" value="F:ATP binding"/>
    <property type="evidence" value="ECO:0007669"/>
    <property type="project" value="UniProtKB-UniRule"/>
</dbReference>
<dbReference type="EC" id="3.6.4.13" evidence="10"/>
<dbReference type="InterPro" id="IPR001650">
    <property type="entry name" value="Helicase_C-like"/>
</dbReference>
<accession>A0A084W028</accession>
<keyword evidence="3 9" id="KW-0347">Helicase</keyword>
<evidence type="ECO:0000256" key="8">
    <source>
        <dbReference type="PROSITE-ProRule" id="PRU00552"/>
    </source>
</evidence>
<dbReference type="EnsemblMetazoa" id="ASIC011414-RA">
    <property type="protein sequence ID" value="ASIC011414-PA"/>
    <property type="gene ID" value="ASIC011414"/>
</dbReference>
<evidence type="ECO:0000256" key="4">
    <source>
        <dbReference type="ARBA" id="ARBA00022840"/>
    </source>
</evidence>
<comment type="catalytic activity">
    <reaction evidence="7 10">
        <text>ATP + H2O = ADP + phosphate + H(+)</text>
        <dbReference type="Rhea" id="RHEA:13065"/>
        <dbReference type="ChEBI" id="CHEBI:15377"/>
        <dbReference type="ChEBI" id="CHEBI:15378"/>
        <dbReference type="ChEBI" id="CHEBI:30616"/>
        <dbReference type="ChEBI" id="CHEBI:43474"/>
        <dbReference type="ChEBI" id="CHEBI:456216"/>
        <dbReference type="EC" id="3.6.4.13"/>
    </reaction>
</comment>
<feature type="domain" description="Helicase ATP-binding" evidence="12">
    <location>
        <begin position="39"/>
        <end position="225"/>
    </location>
</feature>
<dbReference type="Pfam" id="PF00271">
    <property type="entry name" value="Helicase_C"/>
    <property type="match status" value="1"/>
</dbReference>
<dbReference type="InterPro" id="IPR014014">
    <property type="entry name" value="RNA_helicase_DEAD_Q_motif"/>
</dbReference>
<dbReference type="VEuPathDB" id="VectorBase:ASIC011414"/>
<comment type="similarity">
    <text evidence="6">Belongs to the DEAD box helicase family. DDX55/SPB4 subfamily.</text>
</comment>
<evidence type="ECO:0000256" key="6">
    <source>
        <dbReference type="ARBA" id="ARBA00038002"/>
    </source>
</evidence>
<dbReference type="SMART" id="SM00487">
    <property type="entry name" value="DEXDc"/>
    <property type="match status" value="1"/>
</dbReference>
<dbReference type="PROSITE" id="PS51192">
    <property type="entry name" value="HELICASE_ATP_BIND_1"/>
    <property type="match status" value="1"/>
</dbReference>
<comment type="function">
    <text evidence="10">RNA helicase.</text>
</comment>
<dbReference type="InterPro" id="IPR011545">
    <property type="entry name" value="DEAD/DEAH_box_helicase_dom"/>
</dbReference>
<evidence type="ECO:0000313" key="17">
    <source>
        <dbReference type="Proteomes" id="UP000030765"/>
    </source>
</evidence>
<dbReference type="PANTHER" id="PTHR24031">
    <property type="entry name" value="RNA HELICASE"/>
    <property type="match status" value="1"/>
</dbReference>
<feature type="domain" description="DEAD-box RNA helicase Q" evidence="14">
    <location>
        <begin position="8"/>
        <end position="36"/>
    </location>
</feature>
<reference evidence="15 17" key="1">
    <citation type="journal article" date="2014" name="BMC Genomics">
        <title>Genome sequence of Anopheles sinensis provides insight into genetics basis of mosquito competence for malaria parasites.</title>
        <authorList>
            <person name="Zhou D."/>
            <person name="Zhang D."/>
            <person name="Ding G."/>
            <person name="Shi L."/>
            <person name="Hou Q."/>
            <person name="Ye Y."/>
            <person name="Xu Y."/>
            <person name="Zhou H."/>
            <person name="Xiong C."/>
            <person name="Li S."/>
            <person name="Yu J."/>
            <person name="Hong S."/>
            <person name="Yu X."/>
            <person name="Zou P."/>
            <person name="Chen C."/>
            <person name="Chang X."/>
            <person name="Wang W."/>
            <person name="Lv Y."/>
            <person name="Sun Y."/>
            <person name="Ma L."/>
            <person name="Shen B."/>
            <person name="Zhu C."/>
        </authorList>
    </citation>
    <scope>NUCLEOTIDE SEQUENCE [LARGE SCALE GENOMIC DNA]</scope>
</reference>